<name>A0A9Q3V8E7_CLOBO</name>
<sequence length="54" mass="6477">MTNKEKALLTYEILQKRKKIKAKKAEQDFLAYAAANIDRIYKKNYPGRRRRGEF</sequence>
<organism evidence="1 2">
    <name type="scientific">Clostridium botulinum C</name>
    <dbReference type="NCBI Taxonomy" id="36828"/>
    <lineage>
        <taxon>Bacteria</taxon>
        <taxon>Bacillati</taxon>
        <taxon>Bacillota</taxon>
        <taxon>Clostridia</taxon>
        <taxon>Eubacteriales</taxon>
        <taxon>Clostridiaceae</taxon>
        <taxon>Clostridium</taxon>
    </lineage>
</organism>
<reference evidence="1" key="2">
    <citation type="journal article" date="2021" name="Microorganisms">
        <title>Extensive Genome Exploration of Clostridium botulinum Group III Field Strains.</title>
        <authorList>
            <person name="Fillo S."/>
            <person name="Giordani F."/>
            <person name="Tonon E."/>
            <person name="Drigo I."/>
            <person name="Anselmo A."/>
            <person name="Fortunato A."/>
            <person name="Lista F."/>
            <person name="Bano L."/>
        </authorList>
    </citation>
    <scope>NUCLEOTIDE SEQUENCE</scope>
    <source>
        <strain evidence="1">IZSVe-TV_9877_3_12</strain>
    </source>
</reference>
<proteinExistence type="predicted"/>
<dbReference type="AlphaFoldDB" id="A0A9Q3V8E7"/>
<gene>
    <name evidence="1" type="ORF">G8S53_02840</name>
</gene>
<evidence type="ECO:0000313" key="2">
    <source>
        <dbReference type="Proteomes" id="UP000813637"/>
    </source>
</evidence>
<dbReference type="EMBL" id="JAAMYB010000001">
    <property type="protein sequence ID" value="MCD3194226.1"/>
    <property type="molecule type" value="Genomic_DNA"/>
</dbReference>
<comment type="caution">
    <text evidence="1">The sequence shown here is derived from an EMBL/GenBank/DDBJ whole genome shotgun (WGS) entry which is preliminary data.</text>
</comment>
<reference evidence="1" key="1">
    <citation type="submission" date="2020-02" db="EMBL/GenBank/DDBJ databases">
        <authorList>
            <person name="Fillo S."/>
            <person name="Giordani F."/>
            <person name="Tonon E."/>
            <person name="Drigo I."/>
            <person name="Anselmo A."/>
            <person name="Fortunato A."/>
            <person name="Bano L."/>
            <person name="Lista F."/>
        </authorList>
    </citation>
    <scope>NUCLEOTIDE SEQUENCE</scope>
    <source>
        <strain evidence="1">IZSVe-TV_9877_3_12</strain>
    </source>
</reference>
<dbReference type="Proteomes" id="UP000813637">
    <property type="component" value="Unassembled WGS sequence"/>
</dbReference>
<accession>A0A9Q3V8E7</accession>
<evidence type="ECO:0000313" key="1">
    <source>
        <dbReference type="EMBL" id="MCD3194226.1"/>
    </source>
</evidence>
<protein>
    <submittedName>
        <fullName evidence="1">Uncharacterized protein</fullName>
    </submittedName>
</protein>
<dbReference type="RefSeq" id="WP_003380288.1">
    <property type="nucleotide sequence ID" value="NZ_JAAMYB010000001.1"/>
</dbReference>